<organism evidence="1 2">
    <name type="scientific">Azotobacter chroococcum</name>
    <dbReference type="NCBI Taxonomy" id="353"/>
    <lineage>
        <taxon>Bacteria</taxon>
        <taxon>Pseudomonadati</taxon>
        <taxon>Pseudomonadota</taxon>
        <taxon>Gammaproteobacteria</taxon>
        <taxon>Pseudomonadales</taxon>
        <taxon>Pseudomonadaceae</taxon>
        <taxon>Azotobacter</taxon>
    </lineage>
</organism>
<sequence length="102" mass="11558">MDDKTLKIKFKKRTANLLRACAEDEGVEPRELAERLLDEALRDMLRGLGKKKDTDSEVERLRKEAAEAGLPFDEYVKQLSKLGHELGAADAIREQYGIAKKD</sequence>
<gene>
    <name evidence="1" type="ORF">GKQ51_09320</name>
</gene>
<dbReference type="AlphaFoldDB" id="A0AAQ0C0F9"/>
<protein>
    <submittedName>
        <fullName evidence="1">Uncharacterized protein</fullName>
    </submittedName>
</protein>
<reference evidence="1 2" key="1">
    <citation type="submission" date="2020-12" db="EMBL/GenBank/DDBJ databases">
        <title>Genomic Analysis and Response surface optimization of nitrogen-fixing conditions for A. chroococcum strain HR1, Isolation from rhizosphere soil.</title>
        <authorList>
            <person name="Li J."/>
            <person name="Yang H."/>
            <person name="Liu H."/>
            <person name="Wang C."/>
            <person name="Tian Y."/>
            <person name="Lu X.Y."/>
        </authorList>
    </citation>
    <scope>NUCLEOTIDE SEQUENCE [LARGE SCALE GENOMIC DNA]</scope>
    <source>
        <strain evidence="1 2">HR1</strain>
    </source>
</reference>
<dbReference type="Proteomes" id="UP000596192">
    <property type="component" value="Chromosome"/>
</dbReference>
<proteinExistence type="predicted"/>
<name>A0AAQ0C0F9_9GAMM</name>
<evidence type="ECO:0000313" key="1">
    <source>
        <dbReference type="EMBL" id="QQE90447.1"/>
    </source>
</evidence>
<dbReference type="EMBL" id="CP066310">
    <property type="protein sequence ID" value="QQE90447.1"/>
    <property type="molecule type" value="Genomic_DNA"/>
</dbReference>
<accession>A0AAQ0C0F9</accession>
<dbReference type="RefSeq" id="WP_198867767.1">
    <property type="nucleotide sequence ID" value="NZ_CP066310.1"/>
</dbReference>
<evidence type="ECO:0000313" key="2">
    <source>
        <dbReference type="Proteomes" id="UP000596192"/>
    </source>
</evidence>